<reference evidence="1 2" key="1">
    <citation type="submission" date="2019-11" db="EMBL/GenBank/DDBJ databases">
        <authorList>
            <person name="Holert J."/>
        </authorList>
    </citation>
    <scope>NUCLEOTIDE SEQUENCE [LARGE SCALE GENOMIC DNA]</scope>
    <source>
        <strain evidence="1">BC5_2</strain>
    </source>
</reference>
<protein>
    <submittedName>
        <fullName evidence="1">Uncharacterized protein</fullName>
    </submittedName>
</protein>
<dbReference type="EMBL" id="CACSII010000001">
    <property type="protein sequence ID" value="CAA0082834.1"/>
    <property type="molecule type" value="Genomic_DNA"/>
</dbReference>
<evidence type="ECO:0000313" key="2">
    <source>
        <dbReference type="Proteomes" id="UP000434580"/>
    </source>
</evidence>
<gene>
    <name evidence="1" type="ORF">DPBNPPHM_00508</name>
</gene>
<proteinExistence type="predicted"/>
<dbReference type="Proteomes" id="UP000434580">
    <property type="component" value="Unassembled WGS sequence"/>
</dbReference>
<dbReference type="AlphaFoldDB" id="A0A5S9N059"/>
<evidence type="ECO:0000313" key="1">
    <source>
        <dbReference type="EMBL" id="CAA0082834.1"/>
    </source>
</evidence>
<organism evidence="1 2">
    <name type="scientific">BD1-7 clade bacterium</name>
    <dbReference type="NCBI Taxonomy" id="2029982"/>
    <lineage>
        <taxon>Bacteria</taxon>
        <taxon>Pseudomonadati</taxon>
        <taxon>Pseudomonadota</taxon>
        <taxon>Gammaproteobacteria</taxon>
        <taxon>Cellvibrionales</taxon>
        <taxon>Spongiibacteraceae</taxon>
        <taxon>BD1-7 clade</taxon>
    </lineage>
</organism>
<accession>A0A5S9N059</accession>
<name>A0A5S9N059_9GAMM</name>
<sequence length="107" mass="12708">MAGDERLHTSISDIDTMASDPKKLLKKHQQLTQSDHMKVVSHVQREDNDWFLHTLMLEDIDTPFKFRRQQQYQNLKGQRVNLTYYRDTESIAGMDFEVMRIVRIKVA</sequence>